<dbReference type="GO" id="GO:0016301">
    <property type="term" value="F:kinase activity"/>
    <property type="evidence" value="ECO:0007669"/>
    <property type="project" value="UniProtKB-KW"/>
</dbReference>
<dbReference type="Pfam" id="PF15334">
    <property type="entry name" value="AIB"/>
    <property type="match status" value="1"/>
</dbReference>
<protein>
    <submittedName>
        <fullName evidence="2">Aurora kinase A and ninein-interacting protein</fullName>
    </submittedName>
</protein>
<name>A0ABQ0EPS0_APOSI</name>
<dbReference type="PANTHER" id="PTHR14526:SF2">
    <property type="entry name" value="AURORA KINASE A AND NINEIN-INTERACTING PROTEIN"/>
    <property type="match status" value="1"/>
</dbReference>
<feature type="compositionally biased region" description="Polar residues" evidence="1">
    <location>
        <begin position="239"/>
        <end position="253"/>
    </location>
</feature>
<evidence type="ECO:0000313" key="3">
    <source>
        <dbReference type="Proteomes" id="UP001623349"/>
    </source>
</evidence>
<sequence>MRRTGPEEEACGVWLDAAALKRRKVQTQLIKLGTKMLTLLPGERTPNTPFTQRRGTRQTSITSFVTSQPGMANGGNQKDIFSLKENQSNKECKRTQLDCLVQGLEDGFFVSPLVTSTPADIQEAGHSPLSPQSSGCWSLETSSLTMMSVPQPDVPMGTGESKGPLGSSFTQFLERSCLVDQREAKRKREGLHGSKTDCLGMGSHNRPPGGKCHQPLVKAEVGKKGSAKENRQAPVHLQTYRSESCSRKQTLLK</sequence>
<accession>A0ABQ0EPS0</accession>
<reference evidence="2 3" key="1">
    <citation type="submission" date="2024-08" db="EMBL/GenBank/DDBJ databases">
        <title>The draft genome of Apodemus speciosus.</title>
        <authorList>
            <person name="Nabeshima K."/>
            <person name="Suzuki S."/>
            <person name="Onuma M."/>
        </authorList>
    </citation>
    <scope>NUCLEOTIDE SEQUENCE [LARGE SCALE GENOMIC DNA]</scope>
    <source>
        <strain evidence="2">IB14-021</strain>
    </source>
</reference>
<dbReference type="InterPro" id="IPR029286">
    <property type="entry name" value="AUNIP"/>
</dbReference>
<keyword evidence="2" id="KW-0808">Transferase</keyword>
<feature type="compositionally biased region" description="Basic and acidic residues" evidence="1">
    <location>
        <begin position="220"/>
        <end position="231"/>
    </location>
</feature>
<comment type="caution">
    <text evidence="2">The sequence shown here is derived from an EMBL/GenBank/DDBJ whole genome shotgun (WGS) entry which is preliminary data.</text>
</comment>
<keyword evidence="3" id="KW-1185">Reference proteome</keyword>
<dbReference type="EMBL" id="BAAFST010000004">
    <property type="protein sequence ID" value="GAB1289067.1"/>
    <property type="molecule type" value="Genomic_DNA"/>
</dbReference>
<dbReference type="PANTHER" id="PTHR14526">
    <property type="entry name" value="AURORA KINASE A AND NINEIN-INTERACTING PROTEIN"/>
    <property type="match status" value="1"/>
</dbReference>
<feature type="region of interest" description="Disordered" evidence="1">
    <location>
        <begin position="183"/>
        <end position="253"/>
    </location>
</feature>
<dbReference type="Proteomes" id="UP001623349">
    <property type="component" value="Unassembled WGS sequence"/>
</dbReference>
<evidence type="ECO:0000256" key="1">
    <source>
        <dbReference type="SAM" id="MobiDB-lite"/>
    </source>
</evidence>
<proteinExistence type="predicted"/>
<evidence type="ECO:0000313" key="2">
    <source>
        <dbReference type="EMBL" id="GAB1289067.1"/>
    </source>
</evidence>
<keyword evidence="2" id="KW-0418">Kinase</keyword>
<gene>
    <name evidence="2" type="ORF">APTSU1_000429700</name>
</gene>
<organism evidence="2 3">
    <name type="scientific">Apodemus speciosus</name>
    <name type="common">Large Japanese field mouse</name>
    <dbReference type="NCBI Taxonomy" id="105296"/>
    <lineage>
        <taxon>Eukaryota</taxon>
        <taxon>Metazoa</taxon>
        <taxon>Chordata</taxon>
        <taxon>Craniata</taxon>
        <taxon>Vertebrata</taxon>
        <taxon>Euteleostomi</taxon>
        <taxon>Mammalia</taxon>
        <taxon>Eutheria</taxon>
        <taxon>Euarchontoglires</taxon>
        <taxon>Glires</taxon>
        <taxon>Rodentia</taxon>
        <taxon>Myomorpha</taxon>
        <taxon>Muroidea</taxon>
        <taxon>Muridae</taxon>
        <taxon>Murinae</taxon>
        <taxon>Apodemus</taxon>
    </lineage>
</organism>